<dbReference type="RefSeq" id="WP_188506573.1">
    <property type="nucleotide sequence ID" value="NZ_BMER01000002.1"/>
</dbReference>
<accession>A0A917HVV9</accession>
<dbReference type="GO" id="GO:0003677">
    <property type="term" value="F:DNA binding"/>
    <property type="evidence" value="ECO:0007669"/>
    <property type="project" value="InterPro"/>
</dbReference>
<dbReference type="InterPro" id="IPR001387">
    <property type="entry name" value="Cro/C1-type_HTH"/>
</dbReference>
<reference evidence="2" key="1">
    <citation type="journal article" date="2014" name="Int. J. Syst. Evol. Microbiol.">
        <title>Complete genome sequence of Corynebacterium casei LMG S-19264T (=DSM 44701T), isolated from a smear-ripened cheese.</title>
        <authorList>
            <consortium name="US DOE Joint Genome Institute (JGI-PGF)"/>
            <person name="Walter F."/>
            <person name="Albersmeier A."/>
            <person name="Kalinowski J."/>
            <person name="Ruckert C."/>
        </authorList>
    </citation>
    <scope>NUCLEOTIDE SEQUENCE</scope>
    <source>
        <strain evidence="2">CGMCC 1.12195</strain>
    </source>
</reference>
<proteinExistence type="predicted"/>
<sequence length="125" mass="13870">MKTKTLGEIIKATMKEKGINSSVVARKMNLSRQAISQIGLRKKFDLDFLQRLKEASGLDFTAIAYEKITDSTSAIDAQHTHPPALTQGITINITVTTKNKEKLENLAAFIDEVEEAGKRFGFELT</sequence>
<evidence type="ECO:0000313" key="2">
    <source>
        <dbReference type="EMBL" id="GGG91153.1"/>
    </source>
</evidence>
<gene>
    <name evidence="2" type="ORF">GCM10007415_27140</name>
</gene>
<dbReference type="AlphaFoldDB" id="A0A917HVV9"/>
<dbReference type="Gene3D" id="1.10.260.40">
    <property type="entry name" value="lambda repressor-like DNA-binding domains"/>
    <property type="match status" value="1"/>
</dbReference>
<keyword evidence="3" id="KW-1185">Reference proteome</keyword>
<dbReference type="InterPro" id="IPR010982">
    <property type="entry name" value="Lambda_DNA-bd_dom_sf"/>
</dbReference>
<dbReference type="CDD" id="cd00093">
    <property type="entry name" value="HTH_XRE"/>
    <property type="match status" value="1"/>
</dbReference>
<organism evidence="2 3">
    <name type="scientific">Parapedobacter pyrenivorans</name>
    <dbReference type="NCBI Taxonomy" id="1305674"/>
    <lineage>
        <taxon>Bacteria</taxon>
        <taxon>Pseudomonadati</taxon>
        <taxon>Bacteroidota</taxon>
        <taxon>Sphingobacteriia</taxon>
        <taxon>Sphingobacteriales</taxon>
        <taxon>Sphingobacteriaceae</taxon>
        <taxon>Parapedobacter</taxon>
    </lineage>
</organism>
<feature type="domain" description="HTH cro/C1-type" evidence="1">
    <location>
        <begin position="10"/>
        <end position="63"/>
    </location>
</feature>
<protein>
    <recommendedName>
        <fullName evidence="1">HTH cro/C1-type domain-containing protein</fullName>
    </recommendedName>
</protein>
<reference evidence="2" key="2">
    <citation type="submission" date="2020-09" db="EMBL/GenBank/DDBJ databases">
        <authorList>
            <person name="Sun Q."/>
            <person name="Zhou Y."/>
        </authorList>
    </citation>
    <scope>NUCLEOTIDE SEQUENCE</scope>
    <source>
        <strain evidence="2">CGMCC 1.12195</strain>
    </source>
</reference>
<name>A0A917HVV9_9SPHI</name>
<dbReference type="PROSITE" id="PS50943">
    <property type="entry name" value="HTH_CROC1"/>
    <property type="match status" value="1"/>
</dbReference>
<comment type="caution">
    <text evidence="2">The sequence shown here is derived from an EMBL/GenBank/DDBJ whole genome shotgun (WGS) entry which is preliminary data.</text>
</comment>
<evidence type="ECO:0000313" key="3">
    <source>
        <dbReference type="Proteomes" id="UP000660862"/>
    </source>
</evidence>
<dbReference type="SUPFAM" id="SSF47413">
    <property type="entry name" value="lambda repressor-like DNA-binding domains"/>
    <property type="match status" value="1"/>
</dbReference>
<dbReference type="Proteomes" id="UP000660862">
    <property type="component" value="Unassembled WGS sequence"/>
</dbReference>
<evidence type="ECO:0000259" key="1">
    <source>
        <dbReference type="PROSITE" id="PS50943"/>
    </source>
</evidence>
<dbReference type="EMBL" id="BMER01000002">
    <property type="protein sequence ID" value="GGG91153.1"/>
    <property type="molecule type" value="Genomic_DNA"/>
</dbReference>